<comment type="caution">
    <text evidence="6">The sequence shown here is derived from an EMBL/GenBank/DDBJ whole genome shotgun (WGS) entry which is preliminary data.</text>
</comment>
<evidence type="ECO:0000256" key="3">
    <source>
        <dbReference type="ARBA" id="ARBA00022989"/>
    </source>
</evidence>
<dbReference type="InterPro" id="IPR044878">
    <property type="entry name" value="UbiA_sf"/>
</dbReference>
<dbReference type="GO" id="GO:0016765">
    <property type="term" value="F:transferase activity, transferring alkyl or aryl (other than methyl) groups"/>
    <property type="evidence" value="ECO:0007669"/>
    <property type="project" value="InterPro"/>
</dbReference>
<feature type="transmembrane region" description="Helical" evidence="5">
    <location>
        <begin position="102"/>
        <end position="120"/>
    </location>
</feature>
<comment type="subcellular location">
    <subcellularLocation>
        <location evidence="1">Membrane</location>
        <topology evidence="1">Multi-pass membrane protein</topology>
    </subcellularLocation>
</comment>
<reference evidence="6" key="1">
    <citation type="submission" date="2021-01" db="EMBL/GenBank/DDBJ databases">
        <title>Whole genome shotgun sequence of Planobispora takensis NBRC 109077.</title>
        <authorList>
            <person name="Komaki H."/>
            <person name="Tamura T."/>
        </authorList>
    </citation>
    <scope>NUCLEOTIDE SEQUENCE</scope>
    <source>
        <strain evidence="6">NBRC 109077</strain>
    </source>
</reference>
<feature type="transmembrane region" description="Helical" evidence="5">
    <location>
        <begin position="236"/>
        <end position="257"/>
    </location>
</feature>
<evidence type="ECO:0000313" key="7">
    <source>
        <dbReference type="Proteomes" id="UP000634476"/>
    </source>
</evidence>
<proteinExistence type="predicted"/>
<name>A0A8J3T1N5_9ACTN</name>
<organism evidence="6 7">
    <name type="scientific">Planobispora takensis</name>
    <dbReference type="NCBI Taxonomy" id="1367882"/>
    <lineage>
        <taxon>Bacteria</taxon>
        <taxon>Bacillati</taxon>
        <taxon>Actinomycetota</taxon>
        <taxon>Actinomycetes</taxon>
        <taxon>Streptosporangiales</taxon>
        <taxon>Streptosporangiaceae</taxon>
        <taxon>Planobispora</taxon>
    </lineage>
</organism>
<evidence type="ECO:0000256" key="5">
    <source>
        <dbReference type="SAM" id="Phobius"/>
    </source>
</evidence>
<feature type="transmembrane region" description="Helical" evidence="5">
    <location>
        <begin position="158"/>
        <end position="180"/>
    </location>
</feature>
<dbReference type="EMBL" id="BOOK01000035">
    <property type="protein sequence ID" value="GII02791.1"/>
    <property type="molecule type" value="Genomic_DNA"/>
</dbReference>
<feature type="transmembrane region" description="Helical" evidence="5">
    <location>
        <begin position="35"/>
        <end position="56"/>
    </location>
</feature>
<keyword evidence="2 5" id="KW-0812">Transmembrane</keyword>
<keyword evidence="3 5" id="KW-1133">Transmembrane helix</keyword>
<feature type="transmembrane region" description="Helical" evidence="5">
    <location>
        <begin position="269"/>
        <end position="289"/>
    </location>
</feature>
<dbReference type="PANTHER" id="PTHR42723:SF1">
    <property type="entry name" value="CHLOROPHYLL SYNTHASE, CHLOROPLASTIC"/>
    <property type="match status" value="1"/>
</dbReference>
<evidence type="ECO:0000256" key="1">
    <source>
        <dbReference type="ARBA" id="ARBA00004141"/>
    </source>
</evidence>
<dbReference type="GO" id="GO:0016020">
    <property type="term" value="C:membrane"/>
    <property type="evidence" value="ECO:0007669"/>
    <property type="project" value="UniProtKB-SubCell"/>
</dbReference>
<dbReference type="Gene3D" id="1.10.357.140">
    <property type="entry name" value="UbiA prenyltransferase"/>
    <property type="match status" value="1"/>
</dbReference>
<evidence type="ECO:0008006" key="8">
    <source>
        <dbReference type="Google" id="ProtNLM"/>
    </source>
</evidence>
<evidence type="ECO:0000256" key="2">
    <source>
        <dbReference type="ARBA" id="ARBA00022692"/>
    </source>
</evidence>
<dbReference type="Pfam" id="PF01040">
    <property type="entry name" value="UbiA"/>
    <property type="match status" value="1"/>
</dbReference>
<dbReference type="InterPro" id="IPR000537">
    <property type="entry name" value="UbiA_prenyltransferase"/>
</dbReference>
<evidence type="ECO:0000313" key="6">
    <source>
        <dbReference type="EMBL" id="GII02791.1"/>
    </source>
</evidence>
<keyword evidence="4 5" id="KW-0472">Membrane</keyword>
<accession>A0A8J3T1N5</accession>
<keyword evidence="7" id="KW-1185">Reference proteome</keyword>
<dbReference type="Proteomes" id="UP000634476">
    <property type="component" value="Unassembled WGS sequence"/>
</dbReference>
<feature type="transmembrane region" description="Helical" evidence="5">
    <location>
        <begin position="132"/>
        <end position="152"/>
    </location>
</feature>
<gene>
    <name evidence="6" type="ORF">Pta02_47990</name>
</gene>
<sequence length="293" mass="30327">MCLLETRPSVLALFGLRFAAGAVLGASVLGPGEGTCLQVAGTALVWVTAIFAVYLYNGVADVREDQVNGSARPIARGALAPGAALAVTCLAVLGAVVGAMHLPVPVSWMVLVLLALGYLYSGPPFRLKRRSVGTAVIGILACLLTYAAGFLVQAADDWVVQVELLVVFTLAVSLWTGLVGSLTKDLSDIKGDAAAGRMTLGVTRGEGAVRLLAAVAALGTACAFALAVVILRLPLMAAAVMMVIGAGVVTVVTLGPLSRGNRTRRRRPYRAYMMTQYVVHLILVGTMVISPVA</sequence>
<dbReference type="PANTHER" id="PTHR42723">
    <property type="entry name" value="CHLOROPHYLL SYNTHASE"/>
    <property type="match status" value="1"/>
</dbReference>
<dbReference type="InterPro" id="IPR050475">
    <property type="entry name" value="Prenyltransferase_related"/>
</dbReference>
<evidence type="ECO:0000256" key="4">
    <source>
        <dbReference type="ARBA" id="ARBA00023136"/>
    </source>
</evidence>
<protein>
    <recommendedName>
        <fullName evidence="8">Homogenitisate phytyltransferase</fullName>
    </recommendedName>
</protein>
<dbReference type="AlphaFoldDB" id="A0A8J3T1N5"/>
<feature type="transmembrane region" description="Helical" evidence="5">
    <location>
        <begin position="77"/>
        <end position="96"/>
    </location>
</feature>
<feature type="transmembrane region" description="Helical" evidence="5">
    <location>
        <begin position="207"/>
        <end position="230"/>
    </location>
</feature>